<evidence type="ECO:0000313" key="2">
    <source>
        <dbReference type="EMBL" id="KAA6378842.1"/>
    </source>
</evidence>
<feature type="region of interest" description="Disordered" evidence="1">
    <location>
        <begin position="84"/>
        <end position="128"/>
    </location>
</feature>
<feature type="region of interest" description="Disordered" evidence="1">
    <location>
        <begin position="42"/>
        <end position="67"/>
    </location>
</feature>
<evidence type="ECO:0000313" key="3">
    <source>
        <dbReference type="Proteomes" id="UP000324800"/>
    </source>
</evidence>
<protein>
    <submittedName>
        <fullName evidence="2">Uncharacterized protein</fullName>
    </submittedName>
</protein>
<dbReference type="AlphaFoldDB" id="A0A5J4V8Q6"/>
<proteinExistence type="predicted"/>
<dbReference type="EMBL" id="SNRW01008883">
    <property type="protein sequence ID" value="KAA6378842.1"/>
    <property type="molecule type" value="Genomic_DNA"/>
</dbReference>
<gene>
    <name evidence="2" type="ORF">EZS28_025630</name>
</gene>
<evidence type="ECO:0000256" key="1">
    <source>
        <dbReference type="SAM" id="MobiDB-lite"/>
    </source>
</evidence>
<reference evidence="2 3" key="1">
    <citation type="submission" date="2019-03" db="EMBL/GenBank/DDBJ databases">
        <title>Single cell metagenomics reveals metabolic interactions within the superorganism composed of flagellate Streblomastix strix and complex community of Bacteroidetes bacteria on its surface.</title>
        <authorList>
            <person name="Treitli S.C."/>
            <person name="Kolisko M."/>
            <person name="Husnik F."/>
            <person name="Keeling P."/>
            <person name="Hampl V."/>
        </authorList>
    </citation>
    <scope>NUCLEOTIDE SEQUENCE [LARGE SCALE GENOMIC DNA]</scope>
    <source>
        <strain evidence="2">ST1C</strain>
    </source>
</reference>
<organism evidence="2 3">
    <name type="scientific">Streblomastix strix</name>
    <dbReference type="NCBI Taxonomy" id="222440"/>
    <lineage>
        <taxon>Eukaryota</taxon>
        <taxon>Metamonada</taxon>
        <taxon>Preaxostyla</taxon>
        <taxon>Oxymonadida</taxon>
        <taxon>Streblomastigidae</taxon>
        <taxon>Streblomastix</taxon>
    </lineage>
</organism>
<feature type="compositionally biased region" description="Low complexity" evidence="1">
    <location>
        <begin position="42"/>
        <end position="58"/>
    </location>
</feature>
<sequence>MMTFYDEGRQAVADSKQISKAVTTTTYSYTEQTQIVTQTVTQTGQSTGTITGISTPQQRRTISGMPNSTASLNVVATLNQPVRRKKLSDTTNASSTAAGPPKRVVGAKKDITIRGPEGIMRSASQSKL</sequence>
<dbReference type="Proteomes" id="UP000324800">
    <property type="component" value="Unassembled WGS sequence"/>
</dbReference>
<accession>A0A5J4V8Q6</accession>
<comment type="caution">
    <text evidence="2">The sequence shown here is derived from an EMBL/GenBank/DDBJ whole genome shotgun (WGS) entry which is preliminary data.</text>
</comment>
<name>A0A5J4V8Q6_9EUKA</name>